<dbReference type="RefSeq" id="WP_344266043.1">
    <property type="nucleotide sequence ID" value="NZ_BAAAMR010000020.1"/>
</dbReference>
<dbReference type="PRINTS" id="PR00455">
    <property type="entry name" value="HTHTETR"/>
</dbReference>
<dbReference type="SUPFAM" id="SSF48498">
    <property type="entry name" value="Tetracyclin repressor-like, C-terminal domain"/>
    <property type="match status" value="1"/>
</dbReference>
<feature type="region of interest" description="Disordered" evidence="3">
    <location>
        <begin position="1"/>
        <end position="23"/>
    </location>
</feature>
<evidence type="ECO:0000259" key="4">
    <source>
        <dbReference type="PROSITE" id="PS50977"/>
    </source>
</evidence>
<dbReference type="InterPro" id="IPR009057">
    <property type="entry name" value="Homeodomain-like_sf"/>
</dbReference>
<evidence type="ECO:0000256" key="3">
    <source>
        <dbReference type="SAM" id="MobiDB-lite"/>
    </source>
</evidence>
<protein>
    <submittedName>
        <fullName evidence="5">TetR family transcriptional regulator</fullName>
    </submittedName>
</protein>
<dbReference type="PANTHER" id="PTHR30055:SF235">
    <property type="entry name" value="TRANSCRIPTIONAL REGULATORY PROTEIN"/>
    <property type="match status" value="1"/>
</dbReference>
<dbReference type="PANTHER" id="PTHR30055">
    <property type="entry name" value="HTH-TYPE TRANSCRIPTIONAL REGULATOR RUTR"/>
    <property type="match status" value="1"/>
</dbReference>
<dbReference type="EMBL" id="BAAAMR010000020">
    <property type="protein sequence ID" value="GAA2134063.1"/>
    <property type="molecule type" value="Genomic_DNA"/>
</dbReference>
<dbReference type="Gene3D" id="1.10.10.60">
    <property type="entry name" value="Homeodomain-like"/>
    <property type="match status" value="1"/>
</dbReference>
<organism evidence="5 6">
    <name type="scientific">Actinomadura napierensis</name>
    <dbReference type="NCBI Taxonomy" id="267854"/>
    <lineage>
        <taxon>Bacteria</taxon>
        <taxon>Bacillati</taxon>
        <taxon>Actinomycetota</taxon>
        <taxon>Actinomycetes</taxon>
        <taxon>Streptosporangiales</taxon>
        <taxon>Thermomonosporaceae</taxon>
        <taxon>Actinomadura</taxon>
    </lineage>
</organism>
<dbReference type="Gene3D" id="1.10.357.10">
    <property type="entry name" value="Tetracycline Repressor, domain 2"/>
    <property type="match status" value="1"/>
</dbReference>
<dbReference type="InterPro" id="IPR041678">
    <property type="entry name" value="TetR_C_16"/>
</dbReference>
<accession>A0ABN2YYI9</accession>
<proteinExistence type="predicted"/>
<feature type="DNA-binding region" description="H-T-H motif" evidence="2">
    <location>
        <begin position="44"/>
        <end position="63"/>
    </location>
</feature>
<keyword evidence="6" id="KW-1185">Reference proteome</keyword>
<feature type="compositionally biased region" description="Low complexity" evidence="3">
    <location>
        <begin position="1"/>
        <end position="21"/>
    </location>
</feature>
<dbReference type="InterPro" id="IPR036271">
    <property type="entry name" value="Tet_transcr_reg_TetR-rel_C_sf"/>
</dbReference>
<dbReference type="PROSITE" id="PS50977">
    <property type="entry name" value="HTH_TETR_2"/>
    <property type="match status" value="1"/>
</dbReference>
<feature type="domain" description="HTH tetR-type" evidence="4">
    <location>
        <begin position="21"/>
        <end position="81"/>
    </location>
</feature>
<dbReference type="InterPro" id="IPR001647">
    <property type="entry name" value="HTH_TetR"/>
</dbReference>
<comment type="caution">
    <text evidence="5">The sequence shown here is derived from an EMBL/GenBank/DDBJ whole genome shotgun (WGS) entry which is preliminary data.</text>
</comment>
<dbReference type="SUPFAM" id="SSF46689">
    <property type="entry name" value="Homeodomain-like"/>
    <property type="match status" value="1"/>
</dbReference>
<dbReference type="Proteomes" id="UP001501020">
    <property type="component" value="Unassembled WGS sequence"/>
</dbReference>
<keyword evidence="1 2" id="KW-0238">DNA-binding</keyword>
<gene>
    <name evidence="5" type="ORF">GCM10009727_27710</name>
</gene>
<evidence type="ECO:0000256" key="2">
    <source>
        <dbReference type="PROSITE-ProRule" id="PRU00335"/>
    </source>
</evidence>
<name>A0ABN2YYI9_9ACTN</name>
<evidence type="ECO:0000313" key="5">
    <source>
        <dbReference type="EMBL" id="GAA2134063.1"/>
    </source>
</evidence>
<reference evidence="5 6" key="1">
    <citation type="journal article" date="2019" name="Int. J. Syst. Evol. Microbiol.">
        <title>The Global Catalogue of Microorganisms (GCM) 10K type strain sequencing project: providing services to taxonomists for standard genome sequencing and annotation.</title>
        <authorList>
            <consortium name="The Broad Institute Genomics Platform"/>
            <consortium name="The Broad Institute Genome Sequencing Center for Infectious Disease"/>
            <person name="Wu L."/>
            <person name="Ma J."/>
        </authorList>
    </citation>
    <scope>NUCLEOTIDE SEQUENCE [LARGE SCALE GENOMIC DNA]</scope>
    <source>
        <strain evidence="5 6">JCM 13850</strain>
    </source>
</reference>
<evidence type="ECO:0000256" key="1">
    <source>
        <dbReference type="ARBA" id="ARBA00023125"/>
    </source>
</evidence>
<evidence type="ECO:0000313" key="6">
    <source>
        <dbReference type="Proteomes" id="UP001501020"/>
    </source>
</evidence>
<sequence>MTDGTRSGRTTSARGRRPGPTETREAILAAAREMFADKGYDGTSLRAIARAAGVDPALVHHFFGTKEGVFVEAMRFPVDPSVLLPQLLALPRERLGETIVRTFLRIWGDADRRAPLLAMLRSAMTNERAAAMMREFVSSALLGRAGAATGVPHLNIQAAVGQMIGVMILRYVLRVEPMASASEDELVELVAPTLQRYLG</sequence>
<dbReference type="Pfam" id="PF00440">
    <property type="entry name" value="TetR_N"/>
    <property type="match status" value="1"/>
</dbReference>
<dbReference type="Pfam" id="PF17920">
    <property type="entry name" value="TetR_C_16"/>
    <property type="match status" value="1"/>
</dbReference>
<dbReference type="InterPro" id="IPR050109">
    <property type="entry name" value="HTH-type_TetR-like_transc_reg"/>
</dbReference>